<proteinExistence type="predicted"/>
<accession>A0ABW4KSA7</accession>
<protein>
    <recommendedName>
        <fullName evidence="3">Lipoprotein</fullName>
    </recommendedName>
</protein>
<evidence type="ECO:0000313" key="1">
    <source>
        <dbReference type="EMBL" id="MFD1709135.1"/>
    </source>
</evidence>
<evidence type="ECO:0008006" key="3">
    <source>
        <dbReference type="Google" id="ProtNLM"/>
    </source>
</evidence>
<gene>
    <name evidence="1" type="ORF">ACFSF0_00800</name>
</gene>
<comment type="caution">
    <text evidence="1">The sequence shown here is derived from an EMBL/GenBank/DDBJ whole genome shotgun (WGS) entry which is preliminary data.</text>
</comment>
<dbReference type="EMBL" id="JBHUEJ010000002">
    <property type="protein sequence ID" value="MFD1709135.1"/>
    <property type="molecule type" value="Genomic_DNA"/>
</dbReference>
<keyword evidence="2" id="KW-1185">Reference proteome</keyword>
<evidence type="ECO:0000313" key="2">
    <source>
        <dbReference type="Proteomes" id="UP001597304"/>
    </source>
</evidence>
<reference evidence="2" key="1">
    <citation type="journal article" date="2019" name="Int. J. Syst. Evol. Microbiol.">
        <title>The Global Catalogue of Microorganisms (GCM) 10K type strain sequencing project: providing services to taxonomists for standard genome sequencing and annotation.</title>
        <authorList>
            <consortium name="The Broad Institute Genomics Platform"/>
            <consortium name="The Broad Institute Genome Sequencing Center for Infectious Disease"/>
            <person name="Wu L."/>
            <person name="Ma J."/>
        </authorList>
    </citation>
    <scope>NUCLEOTIDE SEQUENCE [LARGE SCALE GENOMIC DNA]</scope>
    <source>
        <strain evidence="2">LMG 29247</strain>
    </source>
</reference>
<dbReference type="RefSeq" id="WP_147914124.1">
    <property type="nucleotide sequence ID" value="NZ_JBHUEJ010000002.1"/>
</dbReference>
<name>A0ABW4KSA7_9BURK</name>
<dbReference type="Proteomes" id="UP001597304">
    <property type="component" value="Unassembled WGS sequence"/>
</dbReference>
<dbReference type="PROSITE" id="PS51257">
    <property type="entry name" value="PROKAR_LIPOPROTEIN"/>
    <property type="match status" value="1"/>
</dbReference>
<sequence>MSRPWVWIAAAAVVALAACGEKPQDNRSGAKLDQPAFDGTGVAAFTAPGWKPGDVNSWQQELRARGQYGQNDYTRVVKP</sequence>
<organism evidence="1 2">
    <name type="scientific">Ottowia flava</name>
    <dbReference type="NCBI Taxonomy" id="2675430"/>
    <lineage>
        <taxon>Bacteria</taxon>
        <taxon>Pseudomonadati</taxon>
        <taxon>Pseudomonadota</taxon>
        <taxon>Betaproteobacteria</taxon>
        <taxon>Burkholderiales</taxon>
        <taxon>Comamonadaceae</taxon>
        <taxon>Ottowia</taxon>
    </lineage>
</organism>